<dbReference type="SUPFAM" id="SSF53474">
    <property type="entry name" value="alpha/beta-Hydrolases"/>
    <property type="match status" value="1"/>
</dbReference>
<evidence type="ECO:0000313" key="1">
    <source>
        <dbReference type="EMBL" id="CAG5121716.1"/>
    </source>
</evidence>
<evidence type="ECO:0000313" key="2">
    <source>
        <dbReference type="Proteomes" id="UP000678393"/>
    </source>
</evidence>
<organism evidence="1 2">
    <name type="scientific">Candidula unifasciata</name>
    <dbReference type="NCBI Taxonomy" id="100452"/>
    <lineage>
        <taxon>Eukaryota</taxon>
        <taxon>Metazoa</taxon>
        <taxon>Spiralia</taxon>
        <taxon>Lophotrochozoa</taxon>
        <taxon>Mollusca</taxon>
        <taxon>Gastropoda</taxon>
        <taxon>Heterobranchia</taxon>
        <taxon>Euthyneura</taxon>
        <taxon>Panpulmonata</taxon>
        <taxon>Eupulmonata</taxon>
        <taxon>Stylommatophora</taxon>
        <taxon>Helicina</taxon>
        <taxon>Helicoidea</taxon>
        <taxon>Geomitridae</taxon>
        <taxon>Candidula</taxon>
    </lineage>
</organism>
<sequence>MGKKAGSWLVTSLLLVCVLLLLLYRVWLVMHRMMPPGLAEAEKIRWLDELGRIAKSWGVFLHDLGVEPGAQPLKIFINTAFSLLFNPLPWQRVVYREVKVSQDVYQGVPVSTYTPVQHAPGARCQGYPTIVYFHGGGWTWLSV</sequence>
<dbReference type="Gene3D" id="3.40.50.1820">
    <property type="entry name" value="alpha/beta hydrolase"/>
    <property type="match status" value="1"/>
</dbReference>
<dbReference type="EMBL" id="CAJHNH020001146">
    <property type="protein sequence ID" value="CAG5121716.1"/>
    <property type="molecule type" value="Genomic_DNA"/>
</dbReference>
<dbReference type="OrthoDB" id="408631at2759"/>
<dbReference type="AlphaFoldDB" id="A0A8S3Z4Q8"/>
<name>A0A8S3Z4Q8_9EUPU</name>
<gene>
    <name evidence="1" type="ORF">CUNI_LOCUS7274</name>
</gene>
<feature type="non-terminal residue" evidence="1">
    <location>
        <position position="143"/>
    </location>
</feature>
<dbReference type="Proteomes" id="UP000678393">
    <property type="component" value="Unassembled WGS sequence"/>
</dbReference>
<keyword evidence="2" id="KW-1185">Reference proteome</keyword>
<dbReference type="InterPro" id="IPR029058">
    <property type="entry name" value="AB_hydrolase_fold"/>
</dbReference>
<proteinExistence type="predicted"/>
<comment type="caution">
    <text evidence="1">The sequence shown here is derived from an EMBL/GenBank/DDBJ whole genome shotgun (WGS) entry which is preliminary data.</text>
</comment>
<accession>A0A8S3Z4Q8</accession>
<reference evidence="1" key="1">
    <citation type="submission" date="2021-04" db="EMBL/GenBank/DDBJ databases">
        <authorList>
            <consortium name="Molecular Ecology Group"/>
        </authorList>
    </citation>
    <scope>NUCLEOTIDE SEQUENCE</scope>
</reference>
<protein>
    <recommendedName>
        <fullName evidence="3">Alpha/beta hydrolase fold-3 domain-containing protein</fullName>
    </recommendedName>
</protein>
<evidence type="ECO:0008006" key="3">
    <source>
        <dbReference type="Google" id="ProtNLM"/>
    </source>
</evidence>